<dbReference type="InterPro" id="IPR036388">
    <property type="entry name" value="WH-like_DNA-bd_sf"/>
</dbReference>
<accession>A0A427XXC4</accession>
<dbReference type="SMART" id="SM00526">
    <property type="entry name" value="H15"/>
    <property type="match status" value="1"/>
</dbReference>
<dbReference type="PRINTS" id="PR00624">
    <property type="entry name" value="HISTONEH5"/>
</dbReference>
<dbReference type="GO" id="GO:0030527">
    <property type="term" value="F:structural constituent of chromatin"/>
    <property type="evidence" value="ECO:0007669"/>
    <property type="project" value="InterPro"/>
</dbReference>
<dbReference type="EMBL" id="RSCE01000004">
    <property type="protein sequence ID" value="RSH83509.1"/>
    <property type="molecule type" value="Genomic_DNA"/>
</dbReference>
<evidence type="ECO:0000256" key="4">
    <source>
        <dbReference type="SAM" id="MobiDB-lite"/>
    </source>
</evidence>
<evidence type="ECO:0000313" key="6">
    <source>
        <dbReference type="EMBL" id="RSH83509.1"/>
    </source>
</evidence>
<dbReference type="Gene3D" id="1.10.10.10">
    <property type="entry name" value="Winged helix-like DNA-binding domain superfamily/Winged helix DNA-binding domain"/>
    <property type="match status" value="1"/>
</dbReference>
<proteinExistence type="inferred from homology"/>
<dbReference type="Pfam" id="PF00538">
    <property type="entry name" value="Linker_histone"/>
    <property type="match status" value="1"/>
</dbReference>
<evidence type="ECO:0000259" key="5">
    <source>
        <dbReference type="PROSITE" id="PS51504"/>
    </source>
</evidence>
<comment type="subcellular location">
    <subcellularLocation>
        <location evidence="3">Nucleus</location>
    </subcellularLocation>
</comment>
<dbReference type="PROSITE" id="PS51504">
    <property type="entry name" value="H15"/>
    <property type="match status" value="1"/>
</dbReference>
<dbReference type="GO" id="GO:0003677">
    <property type="term" value="F:DNA binding"/>
    <property type="evidence" value="ECO:0007669"/>
    <property type="project" value="UniProtKB-KW"/>
</dbReference>
<feature type="compositionally biased region" description="Low complexity" evidence="4">
    <location>
        <begin position="94"/>
        <end position="111"/>
    </location>
</feature>
<protein>
    <recommendedName>
        <fullName evidence="1">Histone H1</fullName>
    </recommendedName>
</protein>
<organism evidence="6 7">
    <name type="scientific">Apiotrichum porosum</name>
    <dbReference type="NCBI Taxonomy" id="105984"/>
    <lineage>
        <taxon>Eukaryota</taxon>
        <taxon>Fungi</taxon>
        <taxon>Dikarya</taxon>
        <taxon>Basidiomycota</taxon>
        <taxon>Agaricomycotina</taxon>
        <taxon>Tremellomycetes</taxon>
        <taxon>Trichosporonales</taxon>
        <taxon>Trichosporonaceae</taxon>
        <taxon>Apiotrichum</taxon>
    </lineage>
</organism>
<dbReference type="GO" id="GO:0006334">
    <property type="term" value="P:nucleosome assembly"/>
    <property type="evidence" value="ECO:0007669"/>
    <property type="project" value="InterPro"/>
</dbReference>
<evidence type="ECO:0000256" key="3">
    <source>
        <dbReference type="RuleBase" id="RU003894"/>
    </source>
</evidence>
<dbReference type="CDD" id="cd00073">
    <property type="entry name" value="H15"/>
    <property type="match status" value="1"/>
</dbReference>
<name>A0A427XXC4_9TREE</name>
<comment type="similarity">
    <text evidence="3">Belongs to the histone H1/H5 family.</text>
</comment>
<comment type="caution">
    <text evidence="6">The sequence shown here is derived from an EMBL/GenBank/DDBJ whole genome shotgun (WGS) entry which is preliminary data.</text>
</comment>
<dbReference type="OrthoDB" id="1110759at2759"/>
<evidence type="ECO:0000256" key="1">
    <source>
        <dbReference type="ARBA" id="ARBA00020833"/>
    </source>
</evidence>
<gene>
    <name evidence="6" type="ORF">EHS24_007196</name>
</gene>
<evidence type="ECO:0000256" key="2">
    <source>
        <dbReference type="ARBA" id="ARBA00023125"/>
    </source>
</evidence>
<dbReference type="InterPro" id="IPR036390">
    <property type="entry name" value="WH_DNA-bd_sf"/>
</dbReference>
<feature type="region of interest" description="Disordered" evidence="4">
    <location>
        <begin position="78"/>
        <end position="187"/>
    </location>
</feature>
<dbReference type="GO" id="GO:0005634">
    <property type="term" value="C:nucleus"/>
    <property type="evidence" value="ECO:0007669"/>
    <property type="project" value="UniProtKB-SubCell"/>
</dbReference>
<keyword evidence="7" id="KW-1185">Reference proteome</keyword>
<evidence type="ECO:0000313" key="7">
    <source>
        <dbReference type="Proteomes" id="UP000279236"/>
    </source>
</evidence>
<sequence length="187" mass="18786">MVATTTKKAAAPRKVATHPTFLAMIQEAIKAHPEESRAGVSRPTIKKFLAATYKIDISSASNVHNLNNAIKRGSETGALVLPKGNSGRIKLAPKKPAAGKENAPPKKAAAAKPKKAAAPKPAAKKAAAKPAAAKPAAAKKAATTAKKPAAKKAAAASTTKKPAAAKPKAAAAPKKAPAKKAAAPKAK</sequence>
<reference evidence="6 7" key="1">
    <citation type="submission" date="2018-11" db="EMBL/GenBank/DDBJ databases">
        <title>Genome sequence of Apiotrichum porosum DSM 27194.</title>
        <authorList>
            <person name="Aliyu H."/>
            <person name="Gorte O."/>
            <person name="Ochsenreither K."/>
        </authorList>
    </citation>
    <scope>NUCLEOTIDE SEQUENCE [LARGE SCALE GENOMIC DNA]</scope>
    <source>
        <strain evidence="6 7">DSM 27194</strain>
    </source>
</reference>
<dbReference type="InterPro" id="IPR005819">
    <property type="entry name" value="H1/H5"/>
</dbReference>
<dbReference type="Proteomes" id="UP000279236">
    <property type="component" value="Unassembled WGS sequence"/>
</dbReference>
<keyword evidence="3" id="KW-0539">Nucleus</keyword>
<keyword evidence="2 3" id="KW-0238">DNA-binding</keyword>
<dbReference type="InterPro" id="IPR005818">
    <property type="entry name" value="Histone_H1/H5_H15"/>
</dbReference>
<dbReference type="STRING" id="105984.A0A427XXC4"/>
<dbReference type="GO" id="GO:0000786">
    <property type="term" value="C:nucleosome"/>
    <property type="evidence" value="ECO:0007669"/>
    <property type="project" value="InterPro"/>
</dbReference>
<dbReference type="RefSeq" id="XP_028477461.1">
    <property type="nucleotide sequence ID" value="XM_028622569.1"/>
</dbReference>
<feature type="domain" description="H15" evidence="5">
    <location>
        <begin position="17"/>
        <end position="93"/>
    </location>
</feature>
<dbReference type="SUPFAM" id="SSF46785">
    <property type="entry name" value="Winged helix' DNA-binding domain"/>
    <property type="match status" value="1"/>
</dbReference>
<dbReference type="AlphaFoldDB" id="A0A427XXC4"/>
<keyword evidence="3" id="KW-0158">Chromosome</keyword>
<dbReference type="GeneID" id="39591739"/>
<feature type="compositionally biased region" description="Low complexity" evidence="4">
    <location>
        <begin position="128"/>
        <end position="187"/>
    </location>
</feature>
<feature type="compositionally biased region" description="Basic residues" evidence="4">
    <location>
        <begin position="112"/>
        <end position="127"/>
    </location>
</feature>